<sequence>MGEDMEKPTTAARAGRVRPGQLPLAAAVLASVLTAGCSVGVPDPSAPKPVETASVLATPTITPGHDAAAVAAQDLPFASGGNLARGVPVGISDGLKDAPGWKMVKDNVAGESQYLKADGCLVAAKVRTNQEVLAQGDDRGSTLALFQYLDPTILPEYLKAATLRWGGDESTPGHAVEVLVLEEAAAPGGRAATVLARLFATSGSSIYVSVSCPDASALASARADAVRFLPVLPPSA</sequence>
<dbReference type="EMBL" id="JAUSXB010000001">
    <property type="protein sequence ID" value="MDQ0673504.1"/>
    <property type="molecule type" value="Genomic_DNA"/>
</dbReference>
<protein>
    <recommendedName>
        <fullName evidence="3">Lipoprotein</fullName>
    </recommendedName>
</protein>
<evidence type="ECO:0008006" key="3">
    <source>
        <dbReference type="Google" id="ProtNLM"/>
    </source>
</evidence>
<evidence type="ECO:0000313" key="1">
    <source>
        <dbReference type="EMBL" id="MDQ0673504.1"/>
    </source>
</evidence>
<gene>
    <name evidence="1" type="ORF">QFZ36_001065</name>
</gene>
<accession>A0ABU0PJR0</accession>
<evidence type="ECO:0000313" key="2">
    <source>
        <dbReference type="Proteomes" id="UP001236806"/>
    </source>
</evidence>
<organism evidence="1 2">
    <name type="scientific">Pseudarthrobacter siccitolerans</name>
    <dbReference type="NCBI Taxonomy" id="861266"/>
    <lineage>
        <taxon>Bacteria</taxon>
        <taxon>Bacillati</taxon>
        <taxon>Actinomycetota</taxon>
        <taxon>Actinomycetes</taxon>
        <taxon>Micrococcales</taxon>
        <taxon>Micrococcaceae</taxon>
        <taxon>Pseudarthrobacter</taxon>
    </lineage>
</organism>
<dbReference type="Proteomes" id="UP001236806">
    <property type="component" value="Unassembled WGS sequence"/>
</dbReference>
<name>A0ABU0PJR0_9MICC</name>
<proteinExistence type="predicted"/>
<comment type="caution">
    <text evidence="1">The sequence shown here is derived from an EMBL/GenBank/DDBJ whole genome shotgun (WGS) entry which is preliminary data.</text>
</comment>
<reference evidence="1 2" key="1">
    <citation type="submission" date="2023-07" db="EMBL/GenBank/DDBJ databases">
        <title>Comparative genomics of wheat-associated soil bacteria to identify genetic determinants of phenazine resistance.</title>
        <authorList>
            <person name="Mouncey N."/>
        </authorList>
    </citation>
    <scope>NUCLEOTIDE SEQUENCE [LARGE SCALE GENOMIC DNA]</scope>
    <source>
        <strain evidence="1 2">W1I3</strain>
    </source>
</reference>
<keyword evidence="2" id="KW-1185">Reference proteome</keyword>